<dbReference type="InterPro" id="IPR027417">
    <property type="entry name" value="P-loop_NTPase"/>
</dbReference>
<organism evidence="3">
    <name type="scientific">freshwater metagenome</name>
    <dbReference type="NCBI Taxonomy" id="449393"/>
    <lineage>
        <taxon>unclassified sequences</taxon>
        <taxon>metagenomes</taxon>
        <taxon>ecological metagenomes</taxon>
    </lineage>
</organism>
<dbReference type="EMBL" id="CAEZYH010000014">
    <property type="protein sequence ID" value="CAB4713631.1"/>
    <property type="molecule type" value="Genomic_DNA"/>
</dbReference>
<dbReference type="AlphaFoldDB" id="A0A6J7E325"/>
<dbReference type="EMBL" id="CAEZZP010000013">
    <property type="protein sequence ID" value="CAB4764650.1"/>
    <property type="molecule type" value="Genomic_DNA"/>
</dbReference>
<sequence length="219" mass="23326">MLIILSSPKGGSGTSVVAASLAIASSSSTPTLLVDLAGDQAAIMGLPEPPVGLSDWVNGMTHHDFDEILITCNENLQLAPSGSSAIEILSTNAWNKLARAVTKKEADGCNIVIDFGQANLPLAFDKLIHTHYMVTRPCYLSLRRAVNLDQRFSAVIVVQEHDRVLTTSDVESVMKLKCAAEVPYSSDISRRVDSGLLKSRLPLLLHAALSPLVSPGVSP</sequence>
<gene>
    <name evidence="1" type="ORF">UFOPK2658_00563</name>
    <name evidence="2" type="ORF">UFOPK2880_00363</name>
    <name evidence="3" type="ORF">UFOPK3304_01352</name>
    <name evidence="4" type="ORF">UFOPK3494_01133</name>
</gene>
<evidence type="ECO:0000313" key="1">
    <source>
        <dbReference type="EMBL" id="CAB4713631.1"/>
    </source>
</evidence>
<dbReference type="Gene3D" id="3.40.50.300">
    <property type="entry name" value="P-loop containing nucleotide triphosphate hydrolases"/>
    <property type="match status" value="1"/>
</dbReference>
<accession>A0A6J7E325</accession>
<name>A0A6J7E325_9ZZZZ</name>
<evidence type="ECO:0000313" key="4">
    <source>
        <dbReference type="EMBL" id="CAB4904724.1"/>
    </source>
</evidence>
<dbReference type="SUPFAM" id="SSF52540">
    <property type="entry name" value="P-loop containing nucleoside triphosphate hydrolases"/>
    <property type="match status" value="1"/>
</dbReference>
<protein>
    <submittedName>
        <fullName evidence="3">Unannotated protein</fullName>
    </submittedName>
</protein>
<reference evidence="3" key="1">
    <citation type="submission" date="2020-05" db="EMBL/GenBank/DDBJ databases">
        <authorList>
            <person name="Chiriac C."/>
            <person name="Salcher M."/>
            <person name="Ghai R."/>
            <person name="Kavagutti S V."/>
        </authorList>
    </citation>
    <scope>NUCLEOTIDE SEQUENCE</scope>
</reference>
<dbReference type="EMBL" id="CAFBMF010000074">
    <property type="protein sequence ID" value="CAB4904724.1"/>
    <property type="molecule type" value="Genomic_DNA"/>
</dbReference>
<evidence type="ECO:0000313" key="3">
    <source>
        <dbReference type="EMBL" id="CAB4877457.1"/>
    </source>
</evidence>
<proteinExistence type="predicted"/>
<evidence type="ECO:0000313" key="2">
    <source>
        <dbReference type="EMBL" id="CAB4764650.1"/>
    </source>
</evidence>
<dbReference type="EMBL" id="CAFBLJ010000079">
    <property type="protein sequence ID" value="CAB4877457.1"/>
    <property type="molecule type" value="Genomic_DNA"/>
</dbReference>